<evidence type="ECO:0000256" key="12">
    <source>
        <dbReference type="PROSITE-ProRule" id="PRU01240"/>
    </source>
</evidence>
<keyword evidence="5 12" id="KW-0645">Protease</keyword>
<dbReference type="GO" id="GO:0006508">
    <property type="term" value="P:proteolysis"/>
    <property type="evidence" value="ECO:0007669"/>
    <property type="project" value="UniProtKB-KW"/>
</dbReference>
<evidence type="ECO:0000256" key="7">
    <source>
        <dbReference type="ARBA" id="ARBA00022801"/>
    </source>
</evidence>
<comment type="function">
    <text evidence="1">Secreted subtilisin-like serine protease with keratinolytic activity that contributes to pathogenicity.</text>
</comment>
<dbReference type="PANTHER" id="PTHR43806">
    <property type="entry name" value="PEPTIDASE S8"/>
    <property type="match status" value="1"/>
</dbReference>
<dbReference type="PROSITE" id="PS51892">
    <property type="entry name" value="SUBTILASE"/>
    <property type="match status" value="1"/>
</dbReference>
<evidence type="ECO:0000313" key="16">
    <source>
        <dbReference type="EMBL" id="AJD23195.1"/>
    </source>
</evidence>
<dbReference type="PANTHER" id="PTHR43806:SF11">
    <property type="entry name" value="CEREVISIN-RELATED"/>
    <property type="match status" value="1"/>
</dbReference>
<evidence type="ECO:0000259" key="15">
    <source>
        <dbReference type="Pfam" id="PF05922"/>
    </source>
</evidence>
<dbReference type="PROSITE" id="PS00138">
    <property type="entry name" value="SUBTILASE_SER"/>
    <property type="match status" value="1"/>
</dbReference>
<keyword evidence="11" id="KW-0325">Glycoprotein</keyword>
<dbReference type="InterPro" id="IPR050131">
    <property type="entry name" value="Peptidase_S8_subtilisin-like"/>
</dbReference>
<dbReference type="InterPro" id="IPR037045">
    <property type="entry name" value="S8pro/Inhibitor_I9_sf"/>
</dbReference>
<feature type="domain" description="Peptidase S8/S53" evidence="14">
    <location>
        <begin position="150"/>
        <end position="360"/>
    </location>
</feature>
<sequence length="399" mass="41777">MGFLKTIAVAFAAFSAVDAARLLSVPDNKDVIKDAYIVVMKDSISSLDFDSHISWANNLHHEGVAKRGSTSVGGFKHAYRINGWHAYSGSFDRETLDEILKNDNVAYVEHDRRVYANAFVTQKNAPSWGLARISNKKRDQKDFIYDENAGEGVTIYGVDTGIDIRHPDFGGRAVWGINIAGGGDNDVHGHGTHTAGTFGGTNYGIAKKSKIVAVKALNDKGAGTWSGIIQGINWCVDHARMNNALGKAVMNLSLGGGKMESANQACTAAVKAGIFLSVAAGNENQDALKTSPASAADVCVVGASTFQDIKAYFSNWGPRVNIYAPGSGIISAAPGNTTKELSGTSQAAPHVAGVGATLIGSKGIAPSAVCAEIVKIANGPIYMPGTGTTNKLLYNGSGQ</sequence>
<evidence type="ECO:0000256" key="9">
    <source>
        <dbReference type="ARBA" id="ARBA00023026"/>
    </source>
</evidence>
<dbReference type="InterPro" id="IPR034193">
    <property type="entry name" value="PCSK9_ProteinaseK-like"/>
</dbReference>
<feature type="signal peptide" evidence="13">
    <location>
        <begin position="1"/>
        <end position="19"/>
    </location>
</feature>
<evidence type="ECO:0000256" key="13">
    <source>
        <dbReference type="SAM" id="SignalP"/>
    </source>
</evidence>
<dbReference type="InterPro" id="IPR036852">
    <property type="entry name" value="Peptidase_S8/S53_dom_sf"/>
</dbReference>
<dbReference type="InterPro" id="IPR023828">
    <property type="entry name" value="Peptidase_S8_Ser-AS"/>
</dbReference>
<dbReference type="GO" id="GO:0005576">
    <property type="term" value="C:extracellular region"/>
    <property type="evidence" value="ECO:0007669"/>
    <property type="project" value="UniProtKB-SubCell"/>
</dbReference>
<dbReference type="SUPFAM" id="SSF52743">
    <property type="entry name" value="Subtilisin-like"/>
    <property type="match status" value="1"/>
</dbReference>
<keyword evidence="7 12" id="KW-0378">Hydrolase</keyword>
<evidence type="ECO:0000259" key="14">
    <source>
        <dbReference type="Pfam" id="PF00082"/>
    </source>
</evidence>
<dbReference type="Pfam" id="PF05922">
    <property type="entry name" value="Inhibitor_I9"/>
    <property type="match status" value="1"/>
</dbReference>
<organism evidence="16">
    <name type="scientific">Onygena corvina</name>
    <dbReference type="NCBI Taxonomy" id="180788"/>
    <lineage>
        <taxon>Eukaryota</taxon>
        <taxon>Fungi</taxon>
        <taxon>Dikarya</taxon>
        <taxon>Ascomycota</taxon>
        <taxon>Pezizomycotina</taxon>
        <taxon>Eurotiomycetes</taxon>
        <taxon>Eurotiomycetidae</taxon>
        <taxon>Onygenales</taxon>
        <taxon>Onygenaceae</taxon>
        <taxon>Onygena</taxon>
    </lineage>
</organism>
<keyword evidence="6 13" id="KW-0732">Signal</keyword>
<comment type="subcellular location">
    <subcellularLocation>
        <location evidence="2">Secreted</location>
    </subcellularLocation>
</comment>
<dbReference type="Gene3D" id="3.30.70.80">
    <property type="entry name" value="Peptidase S8 propeptide/proteinase inhibitor I9"/>
    <property type="match status" value="1"/>
</dbReference>
<evidence type="ECO:0000256" key="8">
    <source>
        <dbReference type="ARBA" id="ARBA00022825"/>
    </source>
</evidence>
<feature type="active site" description="Charge relay system" evidence="12">
    <location>
        <position position="345"/>
    </location>
</feature>
<feature type="domain" description="Inhibitor I9" evidence="15">
    <location>
        <begin position="36"/>
        <end position="115"/>
    </location>
</feature>
<evidence type="ECO:0000256" key="1">
    <source>
        <dbReference type="ARBA" id="ARBA00002101"/>
    </source>
</evidence>
<evidence type="ECO:0000256" key="6">
    <source>
        <dbReference type="ARBA" id="ARBA00022729"/>
    </source>
</evidence>
<dbReference type="EMBL" id="KP290868">
    <property type="protein sequence ID" value="AJD23195.1"/>
    <property type="molecule type" value="mRNA"/>
</dbReference>
<evidence type="ECO:0000256" key="11">
    <source>
        <dbReference type="ARBA" id="ARBA00023180"/>
    </source>
</evidence>
<dbReference type="Gene3D" id="3.40.50.200">
    <property type="entry name" value="Peptidase S8/S53 domain"/>
    <property type="match status" value="1"/>
</dbReference>
<evidence type="ECO:0000256" key="4">
    <source>
        <dbReference type="ARBA" id="ARBA00022525"/>
    </source>
</evidence>
<dbReference type="AlphaFoldDB" id="A0A0B4VM19"/>
<protein>
    <submittedName>
        <fullName evidence="16">Alkaline serine protease</fullName>
    </submittedName>
</protein>
<feature type="active site" description="Charge relay system" evidence="12">
    <location>
        <position position="190"/>
    </location>
</feature>
<name>A0A0B4VM19_9EURO</name>
<evidence type="ECO:0000256" key="3">
    <source>
        <dbReference type="ARBA" id="ARBA00011073"/>
    </source>
</evidence>
<dbReference type="Pfam" id="PF00082">
    <property type="entry name" value="Peptidase_S8"/>
    <property type="match status" value="1"/>
</dbReference>
<proteinExistence type="evidence at transcript level"/>
<evidence type="ECO:0000256" key="5">
    <source>
        <dbReference type="ARBA" id="ARBA00022670"/>
    </source>
</evidence>
<dbReference type="PRINTS" id="PR00723">
    <property type="entry name" value="SUBTILISIN"/>
</dbReference>
<keyword evidence="10" id="KW-0865">Zymogen</keyword>
<dbReference type="FunFam" id="3.40.50.200:FF:000014">
    <property type="entry name" value="Proteinase K"/>
    <property type="match status" value="1"/>
</dbReference>
<dbReference type="InterPro" id="IPR015500">
    <property type="entry name" value="Peptidase_S8_subtilisin-rel"/>
</dbReference>
<feature type="chain" id="PRO_5002096555" evidence="13">
    <location>
        <begin position="20"/>
        <end position="399"/>
    </location>
</feature>
<comment type="similarity">
    <text evidence="3 12">Belongs to the peptidase S8 family.</text>
</comment>
<reference evidence="16" key="1">
    <citation type="journal article" date="2015" name="Appl. Microbiol. Biotechnol.">
        <title>Genome and secretome analyses provide insights into keratin decomposition by novel proteases from the non-pathogenic fungus Onygena corvina.</title>
        <authorList>
            <person name="Huang Y."/>
            <person name="Busk P.K."/>
            <person name="Herbst F.A."/>
            <person name="Lange L."/>
        </authorList>
    </citation>
    <scope>NUCLEOTIDE SEQUENCE</scope>
    <source>
        <strain evidence="16">CBS 281.48</strain>
    </source>
</reference>
<dbReference type="GO" id="GO:0004252">
    <property type="term" value="F:serine-type endopeptidase activity"/>
    <property type="evidence" value="ECO:0007669"/>
    <property type="project" value="UniProtKB-UniRule"/>
</dbReference>
<feature type="active site" description="Charge relay system" evidence="12">
    <location>
        <position position="159"/>
    </location>
</feature>
<dbReference type="InterPro" id="IPR010259">
    <property type="entry name" value="S8pro/Inhibitor_I9"/>
</dbReference>
<evidence type="ECO:0000256" key="2">
    <source>
        <dbReference type="ARBA" id="ARBA00004613"/>
    </source>
</evidence>
<keyword evidence="4" id="KW-0964">Secreted</keyword>
<accession>A0A0B4VM19</accession>
<dbReference type="CDD" id="cd04077">
    <property type="entry name" value="Peptidases_S8_PCSK9_ProteinaseK_like"/>
    <property type="match status" value="1"/>
</dbReference>
<dbReference type="InterPro" id="IPR000209">
    <property type="entry name" value="Peptidase_S8/S53_dom"/>
</dbReference>
<dbReference type="SUPFAM" id="SSF54897">
    <property type="entry name" value="Protease propeptides/inhibitors"/>
    <property type="match status" value="1"/>
</dbReference>
<keyword evidence="9" id="KW-0843">Virulence</keyword>
<keyword evidence="8 12" id="KW-0720">Serine protease</keyword>
<evidence type="ECO:0000256" key="10">
    <source>
        <dbReference type="ARBA" id="ARBA00023145"/>
    </source>
</evidence>